<feature type="compositionally biased region" description="Polar residues" evidence="1">
    <location>
        <begin position="13"/>
        <end position="23"/>
    </location>
</feature>
<dbReference type="AlphaFoldDB" id="K0SLM9"/>
<organism evidence="2 3">
    <name type="scientific">Thalassiosira oceanica</name>
    <name type="common">Marine diatom</name>
    <dbReference type="NCBI Taxonomy" id="159749"/>
    <lineage>
        <taxon>Eukaryota</taxon>
        <taxon>Sar</taxon>
        <taxon>Stramenopiles</taxon>
        <taxon>Ochrophyta</taxon>
        <taxon>Bacillariophyta</taxon>
        <taxon>Coscinodiscophyceae</taxon>
        <taxon>Thalassiosirophycidae</taxon>
        <taxon>Thalassiosirales</taxon>
        <taxon>Thalassiosiraceae</taxon>
        <taxon>Thalassiosira</taxon>
    </lineage>
</organism>
<feature type="region of interest" description="Disordered" evidence="1">
    <location>
        <begin position="1"/>
        <end position="44"/>
    </location>
</feature>
<dbReference type="EMBL" id="AGNL01015394">
    <property type="protein sequence ID" value="EJK65894.1"/>
    <property type="molecule type" value="Genomic_DNA"/>
</dbReference>
<proteinExistence type="predicted"/>
<evidence type="ECO:0000313" key="2">
    <source>
        <dbReference type="EMBL" id="EJK65894.1"/>
    </source>
</evidence>
<evidence type="ECO:0000313" key="3">
    <source>
        <dbReference type="Proteomes" id="UP000266841"/>
    </source>
</evidence>
<dbReference type="Proteomes" id="UP000266841">
    <property type="component" value="Unassembled WGS sequence"/>
</dbReference>
<feature type="non-terminal residue" evidence="2">
    <location>
        <position position="1"/>
    </location>
</feature>
<comment type="caution">
    <text evidence="2">The sequence shown here is derived from an EMBL/GenBank/DDBJ whole genome shotgun (WGS) entry which is preliminary data.</text>
</comment>
<accession>K0SLM9</accession>
<reference evidence="2 3" key="1">
    <citation type="journal article" date="2012" name="Genome Biol.">
        <title>Genome and low-iron response of an oceanic diatom adapted to chronic iron limitation.</title>
        <authorList>
            <person name="Lommer M."/>
            <person name="Specht M."/>
            <person name="Roy A.S."/>
            <person name="Kraemer L."/>
            <person name="Andreson R."/>
            <person name="Gutowska M.A."/>
            <person name="Wolf J."/>
            <person name="Bergner S.V."/>
            <person name="Schilhabel M.B."/>
            <person name="Klostermeier U.C."/>
            <person name="Beiko R.G."/>
            <person name="Rosenstiel P."/>
            <person name="Hippler M."/>
            <person name="Laroche J."/>
        </authorList>
    </citation>
    <scope>NUCLEOTIDE SEQUENCE [LARGE SCALE GENOMIC DNA]</scope>
    <source>
        <strain evidence="2 3">CCMP1005</strain>
    </source>
</reference>
<gene>
    <name evidence="2" type="ORF">THAOC_13206</name>
</gene>
<name>K0SLM9_THAOC</name>
<keyword evidence="3" id="KW-1185">Reference proteome</keyword>
<protein>
    <submittedName>
        <fullName evidence="2">Uncharacterized protein</fullName>
    </submittedName>
</protein>
<evidence type="ECO:0000256" key="1">
    <source>
        <dbReference type="SAM" id="MobiDB-lite"/>
    </source>
</evidence>
<sequence length="91" mass="9854">RRGLPRGIPNRPPASSSSYNVYNTWMGMGDDPPTPPDEEVGGRPRLASRHEDIALVLKLDGRSFDHGPDADDIAIASSASYLRGHGSKLKE</sequence>